<dbReference type="InterPro" id="IPR005324">
    <property type="entry name" value="Ribosomal_uS5_C"/>
</dbReference>
<name>A0A1F6X206_9BACT</name>
<evidence type="ECO:0000313" key="10">
    <source>
        <dbReference type="Proteomes" id="UP000185809"/>
    </source>
</evidence>
<dbReference type="PANTHER" id="PTHR48277:SF1">
    <property type="entry name" value="MITOCHONDRIAL RIBOSOMAL PROTEIN S5"/>
    <property type="match status" value="1"/>
</dbReference>
<protein>
    <recommendedName>
        <fullName evidence="4">Small ribosomal subunit protein uS5</fullName>
    </recommendedName>
    <alternativeName>
        <fullName evidence="5">30S ribosomal protein S5</fullName>
    </alternativeName>
</protein>
<comment type="caution">
    <text evidence="9">The sequence shown here is derived from an EMBL/GenBank/DDBJ whole genome shotgun (WGS) entry which is preliminary data.</text>
</comment>
<dbReference type="Gene3D" id="3.30.230.10">
    <property type="match status" value="1"/>
</dbReference>
<evidence type="ECO:0000256" key="2">
    <source>
        <dbReference type="ARBA" id="ARBA00022980"/>
    </source>
</evidence>
<dbReference type="GO" id="GO:1990904">
    <property type="term" value="C:ribonucleoprotein complex"/>
    <property type="evidence" value="ECO:0007669"/>
    <property type="project" value="UniProtKB-UniRule"/>
</dbReference>
<dbReference type="SUPFAM" id="SSF54211">
    <property type="entry name" value="Ribosomal protein S5 domain 2-like"/>
    <property type="match status" value="1"/>
</dbReference>
<dbReference type="PROSITE" id="PS50881">
    <property type="entry name" value="S5_DSRBD"/>
    <property type="match status" value="1"/>
</dbReference>
<dbReference type="PANTHER" id="PTHR48277">
    <property type="entry name" value="MITOCHONDRIAL RIBOSOMAL PROTEIN S5"/>
    <property type="match status" value="1"/>
</dbReference>
<keyword evidence="2 6" id="KW-0689">Ribosomal protein</keyword>
<evidence type="ECO:0000313" key="9">
    <source>
        <dbReference type="EMBL" id="OGI88157.1"/>
    </source>
</evidence>
<dbReference type="Gene3D" id="3.30.160.20">
    <property type="match status" value="1"/>
</dbReference>
<evidence type="ECO:0000256" key="3">
    <source>
        <dbReference type="ARBA" id="ARBA00023274"/>
    </source>
</evidence>
<dbReference type="InterPro" id="IPR013810">
    <property type="entry name" value="Ribosomal_uS5_N"/>
</dbReference>
<organism evidence="9 10">
    <name type="scientific">Candidatus Nomurabacteria bacterium RIFCSPLOWO2_01_FULL_33_24</name>
    <dbReference type="NCBI Taxonomy" id="1801765"/>
    <lineage>
        <taxon>Bacteria</taxon>
        <taxon>Candidatus Nomuraibacteriota</taxon>
    </lineage>
</organism>
<proteinExistence type="inferred from homology"/>
<evidence type="ECO:0000256" key="7">
    <source>
        <dbReference type="RuleBase" id="RU003823"/>
    </source>
</evidence>
<evidence type="ECO:0000256" key="6">
    <source>
        <dbReference type="PROSITE-ProRule" id="PRU00268"/>
    </source>
</evidence>
<feature type="domain" description="S5 DRBM" evidence="8">
    <location>
        <begin position="20"/>
        <end position="83"/>
    </location>
</feature>
<sequence length="169" mass="18814">MIKTDKRNKRIFKDKVKSEFDQKILNIRRVVRVVKGGRRFSFSVAMILGDRKGAISLGVGKASDTALAIQKAVRDAKKNMTKIKLTKEMSLPHEIKSKFCSSKVILMPNNGKGLVAGGSVRDILELAGIKDVSSKIISRSKNKLNNAQATLKALRKFKINYENTPSKKK</sequence>
<dbReference type="InterPro" id="IPR020568">
    <property type="entry name" value="Ribosomal_Su5_D2-typ_SF"/>
</dbReference>
<dbReference type="GO" id="GO:0005737">
    <property type="term" value="C:cytoplasm"/>
    <property type="evidence" value="ECO:0007669"/>
    <property type="project" value="UniProtKB-ARBA"/>
</dbReference>
<keyword evidence="3 6" id="KW-0687">Ribonucleoprotein</keyword>
<dbReference type="GO" id="GO:0006412">
    <property type="term" value="P:translation"/>
    <property type="evidence" value="ECO:0007669"/>
    <property type="project" value="InterPro"/>
</dbReference>
<dbReference type="GO" id="GO:0003723">
    <property type="term" value="F:RNA binding"/>
    <property type="evidence" value="ECO:0007669"/>
    <property type="project" value="InterPro"/>
</dbReference>
<dbReference type="InterPro" id="IPR000851">
    <property type="entry name" value="Ribosomal_uS5"/>
</dbReference>
<evidence type="ECO:0000256" key="4">
    <source>
        <dbReference type="ARBA" id="ARBA00035255"/>
    </source>
</evidence>
<dbReference type="EMBL" id="MFUP01000005">
    <property type="protein sequence ID" value="OGI88157.1"/>
    <property type="molecule type" value="Genomic_DNA"/>
</dbReference>
<dbReference type="GO" id="GO:0003735">
    <property type="term" value="F:structural constituent of ribosome"/>
    <property type="evidence" value="ECO:0007669"/>
    <property type="project" value="UniProtKB-UniRule"/>
</dbReference>
<dbReference type="GO" id="GO:0005840">
    <property type="term" value="C:ribosome"/>
    <property type="evidence" value="ECO:0007669"/>
    <property type="project" value="UniProtKB-KW"/>
</dbReference>
<gene>
    <name evidence="9" type="ORF">A2995_00260</name>
</gene>
<comment type="similarity">
    <text evidence="1 7">Belongs to the universal ribosomal protein uS5 family.</text>
</comment>
<evidence type="ECO:0000256" key="5">
    <source>
        <dbReference type="ARBA" id="ARBA00035519"/>
    </source>
</evidence>
<dbReference type="InterPro" id="IPR014721">
    <property type="entry name" value="Ribsml_uS5_D2-typ_fold_subgr"/>
</dbReference>
<dbReference type="SUPFAM" id="SSF54768">
    <property type="entry name" value="dsRNA-binding domain-like"/>
    <property type="match status" value="1"/>
</dbReference>
<evidence type="ECO:0000256" key="1">
    <source>
        <dbReference type="ARBA" id="ARBA00008945"/>
    </source>
</evidence>
<dbReference type="Proteomes" id="UP000185809">
    <property type="component" value="Unassembled WGS sequence"/>
</dbReference>
<dbReference type="AlphaFoldDB" id="A0A1F6X206"/>
<reference evidence="9 10" key="1">
    <citation type="journal article" date="2016" name="Nat. Commun.">
        <title>Thousands of microbial genomes shed light on interconnected biogeochemical processes in an aquifer system.</title>
        <authorList>
            <person name="Anantharaman K."/>
            <person name="Brown C.T."/>
            <person name="Hug L.A."/>
            <person name="Sharon I."/>
            <person name="Castelle C.J."/>
            <person name="Probst A.J."/>
            <person name="Thomas B.C."/>
            <person name="Singh A."/>
            <person name="Wilkins M.J."/>
            <person name="Karaoz U."/>
            <person name="Brodie E.L."/>
            <person name="Williams K.H."/>
            <person name="Hubbard S.S."/>
            <person name="Banfield J.F."/>
        </authorList>
    </citation>
    <scope>NUCLEOTIDE SEQUENCE [LARGE SCALE GENOMIC DNA]</scope>
</reference>
<evidence type="ECO:0000259" key="8">
    <source>
        <dbReference type="PROSITE" id="PS50881"/>
    </source>
</evidence>
<dbReference type="Pfam" id="PF00333">
    <property type="entry name" value="Ribosomal_S5"/>
    <property type="match status" value="1"/>
</dbReference>
<accession>A0A1F6X206</accession>
<dbReference type="Pfam" id="PF03719">
    <property type="entry name" value="Ribosomal_S5_C"/>
    <property type="match status" value="1"/>
</dbReference>
<dbReference type="FunFam" id="3.30.230.10:FF:000002">
    <property type="entry name" value="30S ribosomal protein S5"/>
    <property type="match status" value="1"/>
</dbReference>